<dbReference type="PANTHER" id="PTHR32487">
    <property type="entry name" value="3-OXO-DELTA(4,5)-STEROID 5-BETA-REDUCTASE"/>
    <property type="match status" value="1"/>
</dbReference>
<dbReference type="InterPro" id="IPR036291">
    <property type="entry name" value="NAD(P)-bd_dom_sf"/>
</dbReference>
<keyword evidence="3" id="KW-1185">Reference proteome</keyword>
<dbReference type="Gramene" id="ERN16766">
    <property type="protein sequence ID" value="ERN16766"/>
    <property type="gene ID" value="AMTR_s00057p00056400"/>
</dbReference>
<organism evidence="2 3">
    <name type="scientific">Amborella trichopoda</name>
    <dbReference type="NCBI Taxonomy" id="13333"/>
    <lineage>
        <taxon>Eukaryota</taxon>
        <taxon>Viridiplantae</taxon>
        <taxon>Streptophyta</taxon>
        <taxon>Embryophyta</taxon>
        <taxon>Tracheophyta</taxon>
        <taxon>Spermatophyta</taxon>
        <taxon>Magnoliopsida</taxon>
        <taxon>Amborellales</taxon>
        <taxon>Amborellaceae</taxon>
        <taxon>Amborella</taxon>
    </lineage>
</organism>
<protein>
    <recommendedName>
        <fullName evidence="1">PRISE-like Rossmann-fold domain-containing protein</fullName>
    </recommendedName>
</protein>
<feature type="domain" description="PRISE-like Rossmann-fold" evidence="1">
    <location>
        <begin position="9"/>
        <end position="179"/>
    </location>
</feature>
<accession>U5CTZ5</accession>
<evidence type="ECO:0000313" key="2">
    <source>
        <dbReference type="EMBL" id="ERN16766.1"/>
    </source>
</evidence>
<evidence type="ECO:0000259" key="1">
    <source>
        <dbReference type="Pfam" id="PF22917"/>
    </source>
</evidence>
<dbReference type="InterPro" id="IPR055222">
    <property type="entry name" value="PRISE-like_Rossmann-fold"/>
</dbReference>
<dbReference type="AlphaFoldDB" id="U5CTZ5"/>
<dbReference type="Proteomes" id="UP000017836">
    <property type="component" value="Unassembled WGS sequence"/>
</dbReference>
<proteinExistence type="predicted"/>
<evidence type="ECO:0000313" key="3">
    <source>
        <dbReference type="Proteomes" id="UP000017836"/>
    </source>
</evidence>
<reference evidence="3" key="1">
    <citation type="journal article" date="2013" name="Science">
        <title>The Amborella genome and the evolution of flowering plants.</title>
        <authorList>
            <consortium name="Amborella Genome Project"/>
        </authorList>
    </citation>
    <scope>NUCLEOTIDE SEQUENCE [LARGE SCALE GENOMIC DNA]</scope>
</reference>
<dbReference type="PANTHER" id="PTHR32487:SF13">
    <property type="entry name" value="LOW QUALITY PROTEIN: IRIDOID SYNTHASE-LIKE"/>
    <property type="match status" value="1"/>
</dbReference>
<dbReference type="Gene3D" id="3.40.50.720">
    <property type="entry name" value="NAD(P)-binding Rossmann-like Domain"/>
    <property type="match status" value="1"/>
</dbReference>
<dbReference type="OMA" id="MEPEANT"/>
<dbReference type="EMBL" id="KI392405">
    <property type="protein sequence ID" value="ERN16766.1"/>
    <property type="molecule type" value="Genomic_DNA"/>
</dbReference>
<gene>
    <name evidence="2" type="ORF">AMTR_s00057p00056400</name>
</gene>
<dbReference type="SUPFAM" id="SSF51735">
    <property type="entry name" value="NAD(P)-binding Rossmann-fold domains"/>
    <property type="match status" value="1"/>
</dbReference>
<dbReference type="HOGENOM" id="CLU_1362068_0_0_1"/>
<dbReference type="Pfam" id="PF22917">
    <property type="entry name" value="PRISE"/>
    <property type="match status" value="1"/>
</dbReference>
<sequence>MAIQESNMALVMGATGMVGLSLVGALNKANSSSTLSSWKVYAVARRPKQSYFPATVHHYIECDALDELDTRRKLPQLADVTHVFWVALQAREKEEDNCKVYSLVLRNVLNVLLTHAPNLQHICLQTETKQYMGPIFDPVYGYKVRPHEAPFKEDSPRHQFPMFYYDLEDILIEFSNKKQGLLTWSLHRSSIYHWSFNYEHI</sequence>
<dbReference type="GO" id="GO:0016627">
    <property type="term" value="F:oxidoreductase activity, acting on the CH-CH group of donors"/>
    <property type="evidence" value="ECO:0007669"/>
    <property type="project" value="UniProtKB-ARBA"/>
</dbReference>
<name>U5CTZ5_AMBTC</name>